<dbReference type="PANTHER" id="PTHR10948:SF23">
    <property type="entry name" value="TRANSPOSASE INSI FOR INSERTION SEQUENCE ELEMENT IS30A-RELATED"/>
    <property type="match status" value="1"/>
</dbReference>
<dbReference type="GO" id="GO:0005829">
    <property type="term" value="C:cytosol"/>
    <property type="evidence" value="ECO:0007669"/>
    <property type="project" value="TreeGrafter"/>
</dbReference>
<gene>
    <name evidence="1" type="ORF">B4135_2904</name>
</gene>
<dbReference type="SUPFAM" id="SSF53098">
    <property type="entry name" value="Ribonuclease H-like"/>
    <property type="match status" value="1"/>
</dbReference>
<dbReference type="InterPro" id="IPR012337">
    <property type="entry name" value="RNaseH-like_sf"/>
</dbReference>
<dbReference type="AlphaFoldDB" id="A0A150LN25"/>
<comment type="caution">
    <text evidence="1">The sequence shown here is derived from an EMBL/GenBank/DDBJ whole genome shotgun (WGS) entry which is preliminary data.</text>
</comment>
<accession>A0A150LN25</accession>
<evidence type="ECO:0000313" key="2">
    <source>
        <dbReference type="Proteomes" id="UP000075683"/>
    </source>
</evidence>
<dbReference type="PATRIC" id="fig|301148.3.peg.495"/>
<protein>
    <recommendedName>
        <fullName evidence="3">Integrase catalytic domain-containing protein</fullName>
    </recommendedName>
</protein>
<dbReference type="EMBL" id="LQYT01000079">
    <property type="protein sequence ID" value="KYD13664.1"/>
    <property type="molecule type" value="Genomic_DNA"/>
</dbReference>
<dbReference type="PANTHER" id="PTHR10948">
    <property type="entry name" value="TRANSPOSASE"/>
    <property type="match status" value="1"/>
</dbReference>
<name>A0A150LN25_9BACI</name>
<proteinExistence type="predicted"/>
<sequence length="85" mass="9759">MPTHAVKDVGTEIYFTHPYSSFERGTNEGHNGLIRRFIPKGKAITFVSDDTITYAEQWGNQLPRKILDDRTPEECFQEELSRLSA</sequence>
<dbReference type="Proteomes" id="UP000075683">
    <property type="component" value="Unassembled WGS sequence"/>
</dbReference>
<organism evidence="1 2">
    <name type="scientific">Caldibacillus debilis</name>
    <dbReference type="NCBI Taxonomy" id="301148"/>
    <lineage>
        <taxon>Bacteria</taxon>
        <taxon>Bacillati</taxon>
        <taxon>Bacillota</taxon>
        <taxon>Bacilli</taxon>
        <taxon>Bacillales</taxon>
        <taxon>Bacillaceae</taxon>
        <taxon>Caldibacillus</taxon>
    </lineage>
</organism>
<evidence type="ECO:0008006" key="3">
    <source>
        <dbReference type="Google" id="ProtNLM"/>
    </source>
</evidence>
<dbReference type="GO" id="GO:0004803">
    <property type="term" value="F:transposase activity"/>
    <property type="evidence" value="ECO:0007669"/>
    <property type="project" value="TreeGrafter"/>
</dbReference>
<evidence type="ECO:0000313" key="1">
    <source>
        <dbReference type="EMBL" id="KYD13664.1"/>
    </source>
</evidence>
<dbReference type="InterPro" id="IPR051917">
    <property type="entry name" value="Transposase-Integrase"/>
</dbReference>
<reference evidence="1 2" key="1">
    <citation type="submission" date="2016-01" db="EMBL/GenBank/DDBJ databases">
        <title>Draft Genome Sequences of Seven Thermophilic Sporeformers Isolated from Foods.</title>
        <authorList>
            <person name="Berendsen E.M."/>
            <person name="Wells-Bennik M.H."/>
            <person name="Krawcyk A.O."/>
            <person name="De Jong A."/>
            <person name="Holsappel S."/>
            <person name="Eijlander R.T."/>
            <person name="Kuipers O.P."/>
        </authorList>
    </citation>
    <scope>NUCLEOTIDE SEQUENCE [LARGE SCALE GENOMIC DNA]</scope>
    <source>
        <strain evidence="1 2">B4135</strain>
    </source>
</reference>
<dbReference type="GO" id="GO:0032196">
    <property type="term" value="P:transposition"/>
    <property type="evidence" value="ECO:0007669"/>
    <property type="project" value="TreeGrafter"/>
</dbReference>